<organism evidence="10 11">
    <name type="scientific">Kolteria novifilia</name>
    <dbReference type="NCBI Taxonomy" id="2527975"/>
    <lineage>
        <taxon>Bacteria</taxon>
        <taxon>Pseudomonadati</taxon>
        <taxon>Planctomycetota</taxon>
        <taxon>Planctomycetia</taxon>
        <taxon>Kolteriales</taxon>
        <taxon>Kolteriaceae</taxon>
        <taxon>Kolteria</taxon>
    </lineage>
</organism>
<dbReference type="Proteomes" id="UP000317093">
    <property type="component" value="Chromosome"/>
</dbReference>
<protein>
    <submittedName>
        <fullName evidence="10">Undecaprenyl phosphate-alpha-4-amino-4-deoxy-L-arabinose arabinosyl transferase</fullName>
        <ecNumber evidence="10">2.4.2.43</ecNumber>
    </submittedName>
</protein>
<dbReference type="GO" id="GO:0009103">
    <property type="term" value="P:lipopolysaccharide biosynthetic process"/>
    <property type="evidence" value="ECO:0007669"/>
    <property type="project" value="UniProtKB-ARBA"/>
</dbReference>
<evidence type="ECO:0000256" key="6">
    <source>
        <dbReference type="ARBA" id="ARBA00022989"/>
    </source>
</evidence>
<dbReference type="GO" id="GO:0005886">
    <property type="term" value="C:plasma membrane"/>
    <property type="evidence" value="ECO:0007669"/>
    <property type="project" value="UniProtKB-SubCell"/>
</dbReference>
<dbReference type="Pfam" id="PF13231">
    <property type="entry name" value="PMT_2"/>
    <property type="match status" value="1"/>
</dbReference>
<feature type="transmembrane region" description="Helical" evidence="8">
    <location>
        <begin position="234"/>
        <end position="266"/>
    </location>
</feature>
<feature type="transmembrane region" description="Helical" evidence="8">
    <location>
        <begin position="382"/>
        <end position="401"/>
    </location>
</feature>
<proteinExistence type="predicted"/>
<evidence type="ECO:0000256" key="2">
    <source>
        <dbReference type="ARBA" id="ARBA00022475"/>
    </source>
</evidence>
<evidence type="ECO:0000256" key="7">
    <source>
        <dbReference type="ARBA" id="ARBA00023136"/>
    </source>
</evidence>
<dbReference type="PANTHER" id="PTHR33908:SF3">
    <property type="entry name" value="UNDECAPRENYL PHOSPHATE-ALPHA-4-AMINO-4-DEOXY-L-ARABINOSE ARABINOSYL TRANSFERASE"/>
    <property type="match status" value="1"/>
</dbReference>
<dbReference type="InterPro" id="IPR050297">
    <property type="entry name" value="LipidA_mod_glycosyltrf_83"/>
</dbReference>
<keyword evidence="6 8" id="KW-1133">Transmembrane helix</keyword>
<gene>
    <name evidence="10" type="primary">arnT_7</name>
    <name evidence="10" type="ORF">Pan216_24150</name>
</gene>
<keyword evidence="3 10" id="KW-0328">Glycosyltransferase</keyword>
<feature type="transmembrane region" description="Helical" evidence="8">
    <location>
        <begin position="508"/>
        <end position="525"/>
    </location>
</feature>
<feature type="transmembrane region" description="Helical" evidence="8">
    <location>
        <begin position="287"/>
        <end position="308"/>
    </location>
</feature>
<dbReference type="GO" id="GO:0103015">
    <property type="term" value="F:4-amino-4-deoxy-L-arabinose transferase activity"/>
    <property type="evidence" value="ECO:0007669"/>
    <property type="project" value="UniProtKB-EC"/>
</dbReference>
<dbReference type="InterPro" id="IPR038731">
    <property type="entry name" value="RgtA/B/C-like"/>
</dbReference>
<evidence type="ECO:0000256" key="5">
    <source>
        <dbReference type="ARBA" id="ARBA00022692"/>
    </source>
</evidence>
<evidence type="ECO:0000313" key="10">
    <source>
        <dbReference type="EMBL" id="QDU61554.1"/>
    </source>
</evidence>
<keyword evidence="2" id="KW-1003">Cell membrane</keyword>
<dbReference type="OrthoDB" id="257968at2"/>
<dbReference type="EC" id="2.4.2.43" evidence="10"/>
<sequence length="684" mass="77906">MIRLTETNETVHSVANLGHAQAEGGTRKAIARASMDATSLEHSGADLTSLTGEGNEEGAGTLWQGVRFPLWVSVSMLLAFASFVFAWRVEERGLWSSHEGRAAQNAQQMLRTGHWLIPTLITNDPEVQKPPMYYWAVAAFSLLGGGEVSAWTVRLPSVLAALTGIGIVFLFGRRLWDLETGLLAGIILTTTTRYAWLARVGRIDMLLSLVVLLALFVFWREFHRDEQERTTKRWLGFYALLALGVLIKGPIAVVLTMLPIATYLWARGEPILPVAQRGAWGTWHRMRLLPGLLAVALIAGPWFAYAFWATQGAYFWEFVVHHNFDRALGTSSSLKSGPVWFYIPRLLVDCFPWSILLPAAGLTLWKHRQRLVQREDPWSQQYLFLLSWVISQFVLLTLVSFKRADYLLPVYPAVALLLAGWMRDRFARFEDRNATRPQRNPRRRARWVLISAFAMATLTAPLLLWATIEFLKKGVVESLMEFSLAERHLNLTDRFMMGHVERLLRENWPLLGISAVVIVGCVWLFQTGWHERRNQRMIAGLALPWLVCFLFQIHLILPAIDPLREMSRFAEVIRTLATPERPIYYFGKFDPDLVFHAGPPARLVGDWEELVSLGEGDKPCFVVMKASQLPWVKRDPRTRNWEVVADNRHTSFGDHRDARILLTNVPFAVADHPRRDEETSTRSL</sequence>
<evidence type="ECO:0000313" key="11">
    <source>
        <dbReference type="Proteomes" id="UP000317093"/>
    </source>
</evidence>
<evidence type="ECO:0000256" key="4">
    <source>
        <dbReference type="ARBA" id="ARBA00022679"/>
    </source>
</evidence>
<evidence type="ECO:0000256" key="3">
    <source>
        <dbReference type="ARBA" id="ARBA00022676"/>
    </source>
</evidence>
<reference evidence="10 11" key="1">
    <citation type="submission" date="2019-02" db="EMBL/GenBank/DDBJ databases">
        <title>Deep-cultivation of Planctomycetes and their phenomic and genomic characterization uncovers novel biology.</title>
        <authorList>
            <person name="Wiegand S."/>
            <person name="Jogler M."/>
            <person name="Boedeker C."/>
            <person name="Pinto D."/>
            <person name="Vollmers J."/>
            <person name="Rivas-Marin E."/>
            <person name="Kohn T."/>
            <person name="Peeters S.H."/>
            <person name="Heuer A."/>
            <person name="Rast P."/>
            <person name="Oberbeckmann S."/>
            <person name="Bunk B."/>
            <person name="Jeske O."/>
            <person name="Meyerdierks A."/>
            <person name="Storesund J.E."/>
            <person name="Kallscheuer N."/>
            <person name="Luecker S."/>
            <person name="Lage O.M."/>
            <person name="Pohl T."/>
            <person name="Merkel B.J."/>
            <person name="Hornburger P."/>
            <person name="Mueller R.-W."/>
            <person name="Bruemmer F."/>
            <person name="Labrenz M."/>
            <person name="Spormann A.M."/>
            <person name="Op den Camp H."/>
            <person name="Overmann J."/>
            <person name="Amann R."/>
            <person name="Jetten M.S.M."/>
            <person name="Mascher T."/>
            <person name="Medema M.H."/>
            <person name="Devos D.P."/>
            <person name="Kaster A.-K."/>
            <person name="Ovreas L."/>
            <person name="Rohde M."/>
            <person name="Galperin M.Y."/>
            <person name="Jogler C."/>
        </authorList>
    </citation>
    <scope>NUCLEOTIDE SEQUENCE [LARGE SCALE GENOMIC DNA]</scope>
    <source>
        <strain evidence="10 11">Pan216</strain>
    </source>
</reference>
<feature type="transmembrane region" description="Helical" evidence="8">
    <location>
        <begin position="158"/>
        <end position="176"/>
    </location>
</feature>
<feature type="transmembrane region" description="Helical" evidence="8">
    <location>
        <begin position="407"/>
        <end position="426"/>
    </location>
</feature>
<keyword evidence="4 10" id="KW-0808">Transferase</keyword>
<accession>A0A518B3N8</accession>
<dbReference type="RefSeq" id="WP_145258134.1">
    <property type="nucleotide sequence ID" value="NZ_CP036279.1"/>
</dbReference>
<name>A0A518B3N8_9BACT</name>
<dbReference type="KEGG" id="knv:Pan216_24150"/>
<keyword evidence="7 8" id="KW-0472">Membrane</keyword>
<feature type="domain" description="Glycosyltransferase RgtA/B/C/D-like" evidence="9">
    <location>
        <begin position="129"/>
        <end position="265"/>
    </location>
</feature>
<evidence type="ECO:0000256" key="1">
    <source>
        <dbReference type="ARBA" id="ARBA00004651"/>
    </source>
</evidence>
<feature type="transmembrane region" description="Helical" evidence="8">
    <location>
        <begin position="447"/>
        <end position="468"/>
    </location>
</feature>
<keyword evidence="5 8" id="KW-0812">Transmembrane</keyword>
<keyword evidence="11" id="KW-1185">Reference proteome</keyword>
<feature type="transmembrane region" description="Helical" evidence="8">
    <location>
        <begin position="205"/>
        <end position="222"/>
    </location>
</feature>
<evidence type="ECO:0000256" key="8">
    <source>
        <dbReference type="SAM" id="Phobius"/>
    </source>
</evidence>
<evidence type="ECO:0000259" key="9">
    <source>
        <dbReference type="Pfam" id="PF13231"/>
    </source>
</evidence>
<feature type="transmembrane region" description="Helical" evidence="8">
    <location>
        <begin position="339"/>
        <end position="362"/>
    </location>
</feature>
<dbReference type="PANTHER" id="PTHR33908">
    <property type="entry name" value="MANNOSYLTRANSFERASE YKCB-RELATED"/>
    <property type="match status" value="1"/>
</dbReference>
<dbReference type="AlphaFoldDB" id="A0A518B3N8"/>
<comment type="subcellular location">
    <subcellularLocation>
        <location evidence="1">Cell membrane</location>
        <topology evidence="1">Multi-pass membrane protein</topology>
    </subcellularLocation>
</comment>
<feature type="transmembrane region" description="Helical" evidence="8">
    <location>
        <begin position="68"/>
        <end position="87"/>
    </location>
</feature>
<feature type="transmembrane region" description="Helical" evidence="8">
    <location>
        <begin position="537"/>
        <end position="557"/>
    </location>
</feature>
<dbReference type="GO" id="GO:0010041">
    <property type="term" value="P:response to iron(III) ion"/>
    <property type="evidence" value="ECO:0007669"/>
    <property type="project" value="TreeGrafter"/>
</dbReference>
<dbReference type="EMBL" id="CP036279">
    <property type="protein sequence ID" value="QDU61554.1"/>
    <property type="molecule type" value="Genomic_DNA"/>
</dbReference>